<feature type="transmembrane region" description="Helical" evidence="1">
    <location>
        <begin position="157"/>
        <end position="177"/>
    </location>
</feature>
<keyword evidence="1" id="KW-0812">Transmembrane</keyword>
<comment type="caution">
    <text evidence="2">The sequence shown here is derived from an EMBL/GenBank/DDBJ whole genome shotgun (WGS) entry which is preliminary data.</text>
</comment>
<feature type="transmembrane region" description="Helical" evidence="1">
    <location>
        <begin position="197"/>
        <end position="217"/>
    </location>
</feature>
<dbReference type="OrthoDB" id="205803at2157"/>
<protein>
    <submittedName>
        <fullName evidence="2">Cytochrome C biogenesis protein</fullName>
    </submittedName>
</protein>
<sequence>MTAELAGTASFALGAGAATFFSPCAYALLPGYVGYYAAAVDEGGVPLAGAAVRGLAAAIGALLVFGALSGLALAAGEAVERLLPVVEPLVGVALVALGAVVLSGWSLGAHVSLPERRTSVLGFGLFGALYALAATACVLPLFLAVAVQSMTLGTAGAAATLASYAGSFAGLMLAVTVATAVGHRVGAGAVAGGVDRFTTVAGALLVVAGVGQIAYALGAV</sequence>
<proteinExistence type="predicted"/>
<keyword evidence="3" id="KW-1185">Reference proteome</keyword>
<keyword evidence="1" id="KW-1133">Transmembrane helix</keyword>
<evidence type="ECO:0000256" key="1">
    <source>
        <dbReference type="SAM" id="Phobius"/>
    </source>
</evidence>
<feature type="transmembrane region" description="Helical" evidence="1">
    <location>
        <begin position="51"/>
        <end position="76"/>
    </location>
</feature>
<feature type="transmembrane region" description="Helical" evidence="1">
    <location>
        <begin position="120"/>
        <end position="145"/>
    </location>
</feature>
<dbReference type="EMBL" id="NSKC01000008">
    <property type="protein sequence ID" value="PAU82885.1"/>
    <property type="molecule type" value="Genomic_DNA"/>
</dbReference>
<dbReference type="RefSeq" id="WP_095637497.1">
    <property type="nucleotide sequence ID" value="NZ_NSKC01000008.1"/>
</dbReference>
<organism evidence="2 3">
    <name type="scientific">Halorubrum salipaludis</name>
    <dbReference type="NCBI Taxonomy" id="2032630"/>
    <lineage>
        <taxon>Archaea</taxon>
        <taxon>Methanobacteriati</taxon>
        <taxon>Methanobacteriota</taxon>
        <taxon>Stenosarchaea group</taxon>
        <taxon>Halobacteria</taxon>
        <taxon>Halobacteriales</taxon>
        <taxon>Haloferacaceae</taxon>
        <taxon>Halorubrum</taxon>
    </lineage>
</organism>
<keyword evidence="1" id="KW-0472">Membrane</keyword>
<feature type="transmembrane region" description="Helical" evidence="1">
    <location>
        <begin position="88"/>
        <end position="108"/>
    </location>
</feature>
<reference evidence="2 3" key="1">
    <citation type="submission" date="2017-08" db="EMBL/GenBank/DDBJ databases">
        <title>The strain WRN001 was isolated from Binhai saline alkaline soil, Tianjin, China.</title>
        <authorList>
            <person name="Liu D."/>
            <person name="Zhang G."/>
        </authorList>
    </citation>
    <scope>NUCLEOTIDE SEQUENCE [LARGE SCALE GENOMIC DNA]</scope>
    <source>
        <strain evidence="2 3">WN019</strain>
    </source>
</reference>
<evidence type="ECO:0000313" key="2">
    <source>
        <dbReference type="EMBL" id="PAU82885.1"/>
    </source>
</evidence>
<evidence type="ECO:0000313" key="3">
    <source>
        <dbReference type="Proteomes" id="UP000218083"/>
    </source>
</evidence>
<gene>
    <name evidence="2" type="ORF">CK500_12190</name>
</gene>
<accession>A0A2A2FE75</accession>
<dbReference type="Proteomes" id="UP000218083">
    <property type="component" value="Unassembled WGS sequence"/>
</dbReference>
<name>A0A2A2FE75_9EURY</name>
<dbReference type="AlphaFoldDB" id="A0A2A2FE75"/>